<evidence type="ECO:0000259" key="4">
    <source>
        <dbReference type="PROSITE" id="PS50995"/>
    </source>
</evidence>
<evidence type="ECO:0000256" key="2">
    <source>
        <dbReference type="ARBA" id="ARBA00023125"/>
    </source>
</evidence>
<keyword evidence="2" id="KW-0238">DNA-binding</keyword>
<dbReference type="AlphaFoldDB" id="A0A498GXY8"/>
<dbReference type="Proteomes" id="UP000290932">
    <property type="component" value="Unassembled WGS sequence"/>
</dbReference>
<evidence type="ECO:0000313" key="6">
    <source>
        <dbReference type="Proteomes" id="UP000290932"/>
    </source>
</evidence>
<dbReference type="RefSeq" id="WP_128694537.1">
    <property type="nucleotide sequence ID" value="NZ_LHQS01000003.1"/>
</dbReference>
<dbReference type="Gene3D" id="1.10.10.10">
    <property type="entry name" value="Winged helix-like DNA-binding domain superfamily/Winged helix DNA-binding domain"/>
    <property type="match status" value="1"/>
</dbReference>
<comment type="caution">
    <text evidence="5">The sequence shown here is derived from an EMBL/GenBank/DDBJ whole genome shotgun (WGS) entry which is preliminary data.</text>
</comment>
<evidence type="ECO:0000256" key="3">
    <source>
        <dbReference type="ARBA" id="ARBA00023163"/>
    </source>
</evidence>
<keyword evidence="6" id="KW-1185">Reference proteome</keyword>
<dbReference type="CDD" id="cd00090">
    <property type="entry name" value="HTH_ARSR"/>
    <property type="match status" value="1"/>
</dbReference>
<dbReference type="PANTHER" id="PTHR33164:SF89">
    <property type="entry name" value="MARR FAMILY REGULATORY PROTEIN"/>
    <property type="match status" value="1"/>
</dbReference>
<name>A0A498GXY8_9EURY</name>
<keyword evidence="3" id="KW-0804">Transcription</keyword>
<evidence type="ECO:0000313" key="5">
    <source>
        <dbReference type="EMBL" id="RXE55363.1"/>
    </source>
</evidence>
<proteinExistence type="predicted"/>
<dbReference type="PROSITE" id="PS50995">
    <property type="entry name" value="HTH_MARR_2"/>
    <property type="match status" value="1"/>
</dbReference>
<dbReference type="SMART" id="SM00529">
    <property type="entry name" value="HTH_DTXR"/>
    <property type="match status" value="1"/>
</dbReference>
<dbReference type="InterPro" id="IPR036388">
    <property type="entry name" value="WH-like_DNA-bd_sf"/>
</dbReference>
<keyword evidence="1" id="KW-0805">Transcription regulation</keyword>
<dbReference type="SUPFAM" id="SSF46785">
    <property type="entry name" value="Winged helix' DNA-binding domain"/>
    <property type="match status" value="1"/>
</dbReference>
<dbReference type="PANTHER" id="PTHR33164">
    <property type="entry name" value="TRANSCRIPTIONAL REGULATOR, MARR FAMILY"/>
    <property type="match status" value="1"/>
</dbReference>
<dbReference type="PRINTS" id="PR00598">
    <property type="entry name" value="HTHMARR"/>
</dbReference>
<accession>A0A498GXY8</accession>
<feature type="domain" description="HTH marR-type" evidence="4">
    <location>
        <begin position="14"/>
        <end position="152"/>
    </location>
</feature>
<dbReference type="InterPro" id="IPR000835">
    <property type="entry name" value="HTH_MarR-typ"/>
</dbReference>
<organism evidence="5 6">
    <name type="scientific">Methanoculleus taiwanensis</name>
    <dbReference type="NCBI Taxonomy" id="1550565"/>
    <lineage>
        <taxon>Archaea</taxon>
        <taxon>Methanobacteriati</taxon>
        <taxon>Methanobacteriota</taxon>
        <taxon>Stenosarchaea group</taxon>
        <taxon>Methanomicrobia</taxon>
        <taxon>Methanomicrobiales</taxon>
        <taxon>Methanomicrobiaceae</taxon>
        <taxon>Methanoculleus</taxon>
    </lineage>
</organism>
<dbReference type="InterPro" id="IPR036390">
    <property type="entry name" value="WH_DNA-bd_sf"/>
</dbReference>
<dbReference type="InterPro" id="IPR023187">
    <property type="entry name" value="Tscrpt_reg_MarR-type_CS"/>
</dbReference>
<dbReference type="GO" id="GO:0003677">
    <property type="term" value="F:DNA binding"/>
    <property type="evidence" value="ECO:0007669"/>
    <property type="project" value="UniProtKB-KW"/>
</dbReference>
<gene>
    <name evidence="5" type="ORF">ABH15_11455</name>
</gene>
<dbReference type="EMBL" id="LHQS01000003">
    <property type="protein sequence ID" value="RXE55363.1"/>
    <property type="molecule type" value="Genomic_DNA"/>
</dbReference>
<dbReference type="InterPro" id="IPR039422">
    <property type="entry name" value="MarR/SlyA-like"/>
</dbReference>
<dbReference type="PROSITE" id="PS01117">
    <property type="entry name" value="HTH_MARR_1"/>
    <property type="match status" value="1"/>
</dbReference>
<protein>
    <submittedName>
        <fullName evidence="5">MarR family transcriptional regulator</fullName>
    </submittedName>
</protein>
<dbReference type="OrthoDB" id="67844at2157"/>
<reference evidence="5 6" key="1">
    <citation type="journal article" date="2015" name="Int. J. Syst. Evol. Microbiol.">
        <title>Methanoculleus taiwanensis sp. nov., a methanogen isolated from deep marine sediment at the deformation front area near Taiwan.</title>
        <authorList>
            <person name="Weng C.Y."/>
            <person name="Chen S.C."/>
            <person name="Lai M.C."/>
            <person name="Wu S.Y."/>
            <person name="Lin S."/>
            <person name="Yang T.F."/>
            <person name="Chen P.C."/>
        </authorList>
    </citation>
    <scope>NUCLEOTIDE SEQUENCE [LARGE SCALE GENOMIC DNA]</scope>
    <source>
        <strain evidence="5 6">CYW4</strain>
    </source>
</reference>
<dbReference type="SMART" id="SM00347">
    <property type="entry name" value="HTH_MARR"/>
    <property type="match status" value="1"/>
</dbReference>
<dbReference type="InterPro" id="IPR022689">
    <property type="entry name" value="Iron_dep_repressor"/>
</dbReference>
<dbReference type="GO" id="GO:0006950">
    <property type="term" value="P:response to stress"/>
    <property type="evidence" value="ECO:0007669"/>
    <property type="project" value="TreeGrafter"/>
</dbReference>
<dbReference type="GO" id="GO:0003700">
    <property type="term" value="F:DNA-binding transcription factor activity"/>
    <property type="evidence" value="ECO:0007669"/>
    <property type="project" value="InterPro"/>
</dbReference>
<sequence length="177" mass="19579">MIHNSGEAGSEAAATEIVDLIARLLNKAAAIEREPIDIGHGVLLHASEVHLIDAAGRHPDESVSEIASRLGITKGAVSQTVKKLEAKGYLERGGREGDRKTVVLHLTDRGREAFAWHRLYHETVNRRMAEEIAGFDQDAARNLRRVLEELEGMLESCPAVRKALTEQFLESKRKTPE</sequence>
<dbReference type="Pfam" id="PF12802">
    <property type="entry name" value="MarR_2"/>
    <property type="match status" value="1"/>
</dbReference>
<dbReference type="GO" id="GO:0046914">
    <property type="term" value="F:transition metal ion binding"/>
    <property type="evidence" value="ECO:0007669"/>
    <property type="project" value="InterPro"/>
</dbReference>
<evidence type="ECO:0000256" key="1">
    <source>
        <dbReference type="ARBA" id="ARBA00023015"/>
    </source>
</evidence>
<dbReference type="InterPro" id="IPR011991">
    <property type="entry name" value="ArsR-like_HTH"/>
</dbReference>